<keyword evidence="2" id="KW-1003">Cell membrane</keyword>
<feature type="non-terminal residue" evidence="4">
    <location>
        <position position="1"/>
    </location>
</feature>
<evidence type="ECO:0000256" key="3">
    <source>
        <dbReference type="SAM" id="MobiDB-lite"/>
    </source>
</evidence>
<keyword evidence="2" id="KW-0472">Membrane</keyword>
<evidence type="ECO:0000313" key="5">
    <source>
        <dbReference type="Proteomes" id="UP000626554"/>
    </source>
</evidence>
<evidence type="ECO:0000256" key="2">
    <source>
        <dbReference type="ARBA" id="ARBA00022475"/>
    </source>
</evidence>
<dbReference type="InterPro" id="IPR010290">
    <property type="entry name" value="TM_effector"/>
</dbReference>
<feature type="region of interest" description="Disordered" evidence="3">
    <location>
        <begin position="22"/>
        <end position="66"/>
    </location>
</feature>
<dbReference type="RefSeq" id="WP_176900545.1">
    <property type="nucleotide sequence ID" value="NZ_JABKAV010000042.1"/>
</dbReference>
<sequence length="193" mass="21609">PPIFQRLMITLRWQQQPVAWTGATPPSMRRSPPGMKALFGPATPPPDPPPARQRPEPVLAEQPAPAEGPVITTTTYRVAPENHQAFAYYMEQLGRIRRREGAIGWGLYADLADPNRLMEYFLSESWEEYLRQHQRGVGREEAKLKVSLRQLHEGPERPHVAHLLAQHYHPAAGHPPMPPGSTRLIASTAGEAT</sequence>
<name>A0ABX2Q4D1_9BACT</name>
<proteinExistence type="predicted"/>
<organism evidence="4 5">
    <name type="scientific">Hymenobacter terrestris</name>
    <dbReference type="NCBI Taxonomy" id="2748310"/>
    <lineage>
        <taxon>Bacteria</taxon>
        <taxon>Pseudomonadati</taxon>
        <taxon>Bacteroidota</taxon>
        <taxon>Cytophagia</taxon>
        <taxon>Cytophagales</taxon>
        <taxon>Hymenobacteraceae</taxon>
        <taxon>Hymenobacter</taxon>
    </lineage>
</organism>
<dbReference type="SUPFAM" id="SSF54909">
    <property type="entry name" value="Dimeric alpha+beta barrel"/>
    <property type="match status" value="1"/>
</dbReference>
<evidence type="ECO:0000313" key="4">
    <source>
        <dbReference type="EMBL" id="NVO85821.1"/>
    </source>
</evidence>
<protein>
    <submittedName>
        <fullName evidence="4">MFS transporter</fullName>
    </submittedName>
</protein>
<dbReference type="Proteomes" id="UP000626554">
    <property type="component" value="Unassembled WGS sequence"/>
</dbReference>
<dbReference type="InterPro" id="IPR011008">
    <property type="entry name" value="Dimeric_a/b-barrel"/>
</dbReference>
<keyword evidence="5" id="KW-1185">Reference proteome</keyword>
<gene>
    <name evidence="4" type="ORF">HW556_13105</name>
</gene>
<dbReference type="EMBL" id="JABKAV010000042">
    <property type="protein sequence ID" value="NVO85821.1"/>
    <property type="molecule type" value="Genomic_DNA"/>
</dbReference>
<feature type="region of interest" description="Disordered" evidence="3">
    <location>
        <begin position="169"/>
        <end position="193"/>
    </location>
</feature>
<dbReference type="Pfam" id="PF05977">
    <property type="entry name" value="MFS_3"/>
    <property type="match status" value="1"/>
</dbReference>
<evidence type="ECO:0000256" key="1">
    <source>
        <dbReference type="ARBA" id="ARBA00022448"/>
    </source>
</evidence>
<feature type="compositionally biased region" description="Pro residues" evidence="3">
    <location>
        <begin position="42"/>
        <end position="52"/>
    </location>
</feature>
<reference evidence="4 5" key="1">
    <citation type="submission" date="2020-05" db="EMBL/GenBank/DDBJ databases">
        <title>Hymenobacter terrestris sp. nov. and Hymenobacter lapidiphilus sp. nov., isolated from regoliths in Antarctica.</title>
        <authorList>
            <person name="Sedlacek I."/>
            <person name="Pantucek R."/>
            <person name="Zeman M."/>
            <person name="Holochova P."/>
            <person name="Kralova S."/>
            <person name="Stankova E."/>
            <person name="Sedo O."/>
            <person name="Micenkova L."/>
            <person name="Svec P."/>
            <person name="Gupta V."/>
            <person name="Sood U."/>
            <person name="Korpole U.S."/>
            <person name="Lal R."/>
        </authorList>
    </citation>
    <scope>NUCLEOTIDE SEQUENCE [LARGE SCALE GENOMIC DNA]</scope>
    <source>
        <strain evidence="4 5">P5252</strain>
    </source>
</reference>
<accession>A0ABX2Q4D1</accession>
<keyword evidence="1" id="KW-0813">Transport</keyword>
<comment type="caution">
    <text evidence="4">The sequence shown here is derived from an EMBL/GenBank/DDBJ whole genome shotgun (WGS) entry which is preliminary data.</text>
</comment>